<evidence type="ECO:0000313" key="1">
    <source>
        <dbReference type="EMBL" id="MDN5200368.1"/>
    </source>
</evidence>
<organism evidence="1 2">
    <name type="scientific">Splendidivirga corallicola</name>
    <dbReference type="NCBI Taxonomy" id="3051826"/>
    <lineage>
        <taxon>Bacteria</taxon>
        <taxon>Pseudomonadati</taxon>
        <taxon>Bacteroidota</taxon>
        <taxon>Cytophagia</taxon>
        <taxon>Cytophagales</taxon>
        <taxon>Splendidivirgaceae</taxon>
        <taxon>Splendidivirga</taxon>
    </lineage>
</organism>
<name>A0ABT8KIW2_9BACT</name>
<keyword evidence="2" id="KW-1185">Reference proteome</keyword>
<protein>
    <submittedName>
        <fullName evidence="1">Uncharacterized protein</fullName>
    </submittedName>
</protein>
<reference evidence="1" key="1">
    <citation type="submission" date="2023-06" db="EMBL/GenBank/DDBJ databases">
        <title>Genomic of Parafulvivirga corallium.</title>
        <authorList>
            <person name="Wang G."/>
        </authorList>
    </citation>
    <scope>NUCLEOTIDE SEQUENCE</scope>
    <source>
        <strain evidence="1">BMA10</strain>
    </source>
</reference>
<proteinExistence type="predicted"/>
<dbReference type="Proteomes" id="UP001172082">
    <property type="component" value="Unassembled WGS sequence"/>
</dbReference>
<evidence type="ECO:0000313" key="2">
    <source>
        <dbReference type="Proteomes" id="UP001172082"/>
    </source>
</evidence>
<comment type="caution">
    <text evidence="1">The sequence shown here is derived from an EMBL/GenBank/DDBJ whole genome shotgun (WGS) entry which is preliminary data.</text>
</comment>
<sequence>MMPNSGGWTSSSLELMAHYGALIFRRFEDGLYKVIVLNGWVVSFAFL</sequence>
<gene>
    <name evidence="1" type="ORF">QQ008_03325</name>
</gene>
<dbReference type="EMBL" id="JAUJEA010000001">
    <property type="protein sequence ID" value="MDN5200368.1"/>
    <property type="molecule type" value="Genomic_DNA"/>
</dbReference>
<dbReference type="RefSeq" id="WP_346750393.1">
    <property type="nucleotide sequence ID" value="NZ_JAUJEA010000001.1"/>
</dbReference>
<accession>A0ABT8KIW2</accession>